<dbReference type="PROSITE" id="PS50404">
    <property type="entry name" value="GST_NTER"/>
    <property type="match status" value="1"/>
</dbReference>
<dbReference type="PROSITE" id="PS50405">
    <property type="entry name" value="GST_CTER"/>
    <property type="match status" value="1"/>
</dbReference>
<dbReference type="VEuPathDB" id="FungiDB:H310_15001"/>
<reference evidence="4" key="1">
    <citation type="submission" date="2013-12" db="EMBL/GenBank/DDBJ databases">
        <title>The Genome Sequence of Aphanomyces invadans NJM9701.</title>
        <authorList>
            <consortium name="The Broad Institute Genomics Platform"/>
            <person name="Russ C."/>
            <person name="Tyler B."/>
            <person name="van West P."/>
            <person name="Dieguez-Uribeondo J."/>
            <person name="Young S.K."/>
            <person name="Zeng Q."/>
            <person name="Gargeya S."/>
            <person name="Fitzgerald M."/>
            <person name="Abouelleil A."/>
            <person name="Alvarado L."/>
            <person name="Chapman S.B."/>
            <person name="Gainer-Dewar J."/>
            <person name="Goldberg J."/>
            <person name="Griggs A."/>
            <person name="Gujja S."/>
            <person name="Hansen M."/>
            <person name="Howarth C."/>
            <person name="Imamovic A."/>
            <person name="Ireland A."/>
            <person name="Larimer J."/>
            <person name="McCowan C."/>
            <person name="Murphy C."/>
            <person name="Pearson M."/>
            <person name="Poon T.W."/>
            <person name="Priest M."/>
            <person name="Roberts A."/>
            <person name="Saif S."/>
            <person name="Shea T."/>
            <person name="Sykes S."/>
            <person name="Wortman J."/>
            <person name="Nusbaum C."/>
            <person name="Birren B."/>
        </authorList>
    </citation>
    <scope>NUCLEOTIDE SEQUENCE [LARGE SCALE GENOMIC DNA]</scope>
    <source>
        <strain evidence="4">NJM9701</strain>
    </source>
</reference>
<evidence type="ECO:0008006" key="5">
    <source>
        <dbReference type="Google" id="ProtNLM"/>
    </source>
</evidence>
<name>A0A024TU66_9STRA</name>
<feature type="domain" description="GST N-terminal" evidence="1">
    <location>
        <begin position="1"/>
        <end position="80"/>
    </location>
</feature>
<evidence type="ECO:0000259" key="2">
    <source>
        <dbReference type="PROSITE" id="PS50405"/>
    </source>
</evidence>
<gene>
    <name evidence="4" type="ORF">H310_10147</name>
    <name evidence="3" type="ORF">H310_15001</name>
</gene>
<dbReference type="SUPFAM" id="SSF47616">
    <property type="entry name" value="GST C-terminal domain-like"/>
    <property type="match status" value="1"/>
</dbReference>
<dbReference type="Pfam" id="PF14497">
    <property type="entry name" value="GST_C_3"/>
    <property type="match status" value="1"/>
</dbReference>
<dbReference type="InterPro" id="IPR050213">
    <property type="entry name" value="GST_superfamily"/>
</dbReference>
<dbReference type="GeneID" id="20092051"/>
<dbReference type="SFLD" id="SFLDS00019">
    <property type="entry name" value="Glutathione_Transferase_(cytos"/>
    <property type="match status" value="1"/>
</dbReference>
<dbReference type="STRING" id="157072.A0A024TU66"/>
<dbReference type="PANTHER" id="PTHR11571">
    <property type="entry name" value="GLUTATHIONE S-TRANSFERASE"/>
    <property type="match status" value="1"/>
</dbReference>
<protein>
    <recommendedName>
        <fullName evidence="5">Glutathione S-transferase</fullName>
    </recommendedName>
</protein>
<dbReference type="VEuPathDB" id="FungiDB:H310_10147"/>
<dbReference type="Pfam" id="PF02798">
    <property type="entry name" value="GST_N"/>
    <property type="match status" value="1"/>
</dbReference>
<dbReference type="AlphaFoldDB" id="A0A024TU66"/>
<proteinExistence type="predicted"/>
<dbReference type="EMBL" id="KI914074">
    <property type="protein sequence ID" value="ETV90172.1"/>
    <property type="molecule type" value="Genomic_DNA"/>
</dbReference>
<dbReference type="GeneID" id="20087197"/>
<dbReference type="RefSeq" id="XP_008874644.1">
    <property type="nucleotide sequence ID" value="XM_008876422.1"/>
</dbReference>
<dbReference type="InterPro" id="IPR036282">
    <property type="entry name" value="Glutathione-S-Trfase_C_sf"/>
</dbReference>
<organism evidence="4">
    <name type="scientific">Aphanomyces invadans</name>
    <dbReference type="NCBI Taxonomy" id="157072"/>
    <lineage>
        <taxon>Eukaryota</taxon>
        <taxon>Sar</taxon>
        <taxon>Stramenopiles</taxon>
        <taxon>Oomycota</taxon>
        <taxon>Saprolegniomycetes</taxon>
        <taxon>Saprolegniales</taxon>
        <taxon>Verrucalvaceae</taxon>
        <taxon>Aphanomyces</taxon>
    </lineage>
</organism>
<feature type="domain" description="GST C-terminal" evidence="2">
    <location>
        <begin position="82"/>
        <end position="206"/>
    </location>
</feature>
<dbReference type="Gene3D" id="1.20.1050.130">
    <property type="match status" value="1"/>
</dbReference>
<dbReference type="InterPro" id="IPR040079">
    <property type="entry name" value="Glutathione_S-Trfase"/>
</dbReference>
<dbReference type="eggNOG" id="KOG1695">
    <property type="taxonomic scope" value="Eukaryota"/>
</dbReference>
<dbReference type="OrthoDB" id="69986at2759"/>
<dbReference type="EMBL" id="KI913975">
    <property type="protein sequence ID" value="ETV96867.1"/>
    <property type="molecule type" value="Genomic_DNA"/>
</dbReference>
<evidence type="ECO:0000313" key="4">
    <source>
        <dbReference type="EMBL" id="ETV96867.1"/>
    </source>
</evidence>
<evidence type="ECO:0000313" key="3">
    <source>
        <dbReference type="EMBL" id="ETV90172.1"/>
    </source>
</evidence>
<dbReference type="InterPro" id="IPR004045">
    <property type="entry name" value="Glutathione_S-Trfase_N"/>
</dbReference>
<dbReference type="GO" id="GO:0004364">
    <property type="term" value="F:glutathione transferase activity"/>
    <property type="evidence" value="ECO:0007669"/>
    <property type="project" value="TreeGrafter"/>
</dbReference>
<dbReference type="SUPFAM" id="SSF52833">
    <property type="entry name" value="Thioredoxin-like"/>
    <property type="match status" value="1"/>
</dbReference>
<evidence type="ECO:0000259" key="1">
    <source>
        <dbReference type="PROSITE" id="PS50404"/>
    </source>
</evidence>
<dbReference type="InterPro" id="IPR036249">
    <property type="entry name" value="Thioredoxin-like_sf"/>
</dbReference>
<dbReference type="PANTHER" id="PTHR11571:SF252">
    <property type="entry name" value="GLUTATHIONE S-TRANSFERASE"/>
    <property type="match status" value="1"/>
</dbReference>
<dbReference type="CDD" id="cd03039">
    <property type="entry name" value="GST_N_Sigma_like"/>
    <property type="match status" value="1"/>
</dbReference>
<dbReference type="InterPro" id="IPR004046">
    <property type="entry name" value="GST_C"/>
</dbReference>
<dbReference type="RefSeq" id="XP_008881202.1">
    <property type="nucleotide sequence ID" value="XM_008882980.1"/>
</dbReference>
<sequence length="210" mass="23246">MSLELVYFDETWRAEAIRLLLAYGNKSFEDTRLSFPAYSAAKPTLGLPFGQLPVLRTNGKTYAQSIAIARYVAKEVGLYPTDNLDALEVDSVVDAIVEMTNVFVDAVHSMKGEDHLKASIVPINEKIFPRILAGLEARLVGPYFLGDKISYADIFWLDFYQQIWQGNAALLTARQTDFPKLVLLVATLRGAAPLIAYWAAHPAKPATSHA</sequence>
<accession>A0A024TU66</accession>
<dbReference type="InterPro" id="IPR010987">
    <property type="entry name" value="Glutathione-S-Trfase_C-like"/>
</dbReference>
<dbReference type="GO" id="GO:0006749">
    <property type="term" value="P:glutathione metabolic process"/>
    <property type="evidence" value="ECO:0007669"/>
    <property type="project" value="TreeGrafter"/>
</dbReference>